<comment type="caution">
    <text evidence="1">The sequence shown here is derived from an EMBL/GenBank/DDBJ whole genome shotgun (WGS) entry which is preliminary data.</text>
</comment>
<sequence>MRLRLTTTFFLTLIIKFNSISQNISPNLGLMQDFARREQVYGNLNESWSFNYKPLPISILESKADSLGELRKIDLGSNSKFNFRIYPLENTLLINTGIPFEGGAGPLIPSKGIQNLISGGIFLQYGKLSIQLTPQIHYAQNLPFQEYPENAPTQYFSVLRRDVGGTEKPVRFTDQPVFRILPGNSNILFNFGAFATGVSTENIWWGPGQLNGLHISDNANGFLHGTFRTTKPARTFLGNFEGQYFMGRLDGYGGPYFSDSTAITLLPIKEEESYRYFTGISISYNPKWVKGLFIGASRTFQIYREDMEDNLRAWFPIFDPLPKEGTGVVENILLREDQHFSVFTRYVVPTAKAEFYFEYLRNDHSLNWRDFLLNPEHSRAYLIGFSKAIPYDKGGYFYLRTEYTHTQAPINNIVRPGGEGVGVYYNGQVVQGLTQNGEVLGSSIGQSGNQISLEIRKAQELNSMGLLLQRTEREANFETNLTYAGVDTKPWVDLSIGVFLERKIKNLLVSGQIKAINTRNHLWNQELSSSKPTLDGSVTNSMFSTSSRVKVAYFF</sequence>
<evidence type="ECO:0000313" key="2">
    <source>
        <dbReference type="Proteomes" id="UP001307705"/>
    </source>
</evidence>
<accession>A0ABQ6Q5E8</accession>
<reference evidence="1 2" key="1">
    <citation type="submission" date="2023-08" db="EMBL/GenBank/DDBJ databases">
        <title>Draft genome sequence of Algoriphagus taiwanensis.</title>
        <authorList>
            <person name="Takatani N."/>
            <person name="Hosokawa M."/>
            <person name="Sawabe T."/>
        </authorList>
    </citation>
    <scope>NUCLEOTIDE SEQUENCE [LARGE SCALE GENOMIC DNA]</scope>
    <source>
        <strain evidence="1 2">JCM 19755</strain>
    </source>
</reference>
<dbReference type="Proteomes" id="UP001307705">
    <property type="component" value="Unassembled WGS sequence"/>
</dbReference>
<dbReference type="EMBL" id="BTPE01000013">
    <property type="protein sequence ID" value="GMQ35086.1"/>
    <property type="molecule type" value="Genomic_DNA"/>
</dbReference>
<protein>
    <recommendedName>
        <fullName evidence="3">Capsule assembly protein Wzi</fullName>
    </recommendedName>
</protein>
<dbReference type="Pfam" id="PF14052">
    <property type="entry name" value="Caps_assemb_Wzi"/>
    <property type="match status" value="1"/>
</dbReference>
<evidence type="ECO:0008006" key="3">
    <source>
        <dbReference type="Google" id="ProtNLM"/>
    </source>
</evidence>
<dbReference type="InterPro" id="IPR026950">
    <property type="entry name" value="Caps_assemb_Wzi"/>
</dbReference>
<name>A0ABQ6Q5E8_9BACT</name>
<organism evidence="1 2">
    <name type="scientific">Algoriphagus taiwanensis</name>
    <dbReference type="NCBI Taxonomy" id="1445656"/>
    <lineage>
        <taxon>Bacteria</taxon>
        <taxon>Pseudomonadati</taxon>
        <taxon>Bacteroidota</taxon>
        <taxon>Cytophagia</taxon>
        <taxon>Cytophagales</taxon>
        <taxon>Cyclobacteriaceae</taxon>
        <taxon>Algoriphagus</taxon>
    </lineage>
</organism>
<dbReference type="Gene3D" id="2.40.160.130">
    <property type="entry name" value="Capsule assembly protein Wzi"/>
    <property type="match status" value="1"/>
</dbReference>
<dbReference type="InterPro" id="IPR038636">
    <property type="entry name" value="Wzi_sf"/>
</dbReference>
<proteinExistence type="predicted"/>
<gene>
    <name evidence="1" type="ORF">Ataiwa_33590</name>
</gene>
<keyword evidence="2" id="KW-1185">Reference proteome</keyword>
<evidence type="ECO:0000313" key="1">
    <source>
        <dbReference type="EMBL" id="GMQ35086.1"/>
    </source>
</evidence>